<dbReference type="EMBL" id="CP007174">
    <property type="protein sequence ID" value="AIF83748.1"/>
    <property type="molecule type" value="Genomic_DNA"/>
</dbReference>
<proteinExistence type="predicted"/>
<accession>A0A075MRG9</accession>
<dbReference type="STRING" id="1459636.NTE_01687"/>
<evidence type="ECO:0000313" key="1">
    <source>
        <dbReference type="EMBL" id="AIF83748.1"/>
    </source>
</evidence>
<reference evidence="1 2" key="1">
    <citation type="journal article" date="2014" name="PLoS ONE">
        <title>Genome Sequence of Candidatus Nitrososphaera evergladensis from Group I.1b Enriched from Everglades Soil Reveals Novel Genomic Features of the Ammonia-Oxidizing Archaea.</title>
        <authorList>
            <person name="Zhalnina K.V."/>
            <person name="Dias R."/>
            <person name="Leonard M.T."/>
            <person name="Dorr de Quadros P."/>
            <person name="Camargo F.A."/>
            <person name="Drew J.C."/>
            <person name="Farmerie W.G."/>
            <person name="Daroub S.H."/>
            <person name="Triplett E.W."/>
        </authorList>
    </citation>
    <scope>NUCLEOTIDE SEQUENCE [LARGE SCALE GENOMIC DNA]</scope>
    <source>
        <strain evidence="1 2">SR1</strain>
    </source>
</reference>
<evidence type="ECO:0008006" key="3">
    <source>
        <dbReference type="Google" id="ProtNLM"/>
    </source>
</evidence>
<dbReference type="Proteomes" id="UP000028194">
    <property type="component" value="Chromosome"/>
</dbReference>
<keyword evidence="2" id="KW-1185">Reference proteome</keyword>
<protein>
    <recommendedName>
        <fullName evidence="3">Roadblock/LAMTOR2 domain-containing protein</fullName>
    </recommendedName>
</protein>
<dbReference type="KEGG" id="nev:NTE_01687"/>
<dbReference type="eggNOG" id="arCOG08684">
    <property type="taxonomic scope" value="Archaea"/>
</dbReference>
<sequence length="145" mass="15984">MPDAKRSVFAKKRALTFLIHQPVAVSVVKYDQLCAELAGLDNSIVATFVLSNKVTGMHVKMNVPKIKEEDTRLLAEQTATVMGITRTNERLFGKVGFLLVHHEFVDGIFFPAGNDTTVLVGLVQPYDQADVVEKVRKKIGSVFAP</sequence>
<name>A0A075MRG9_9ARCH</name>
<evidence type="ECO:0000313" key="2">
    <source>
        <dbReference type="Proteomes" id="UP000028194"/>
    </source>
</evidence>
<organism evidence="1 2">
    <name type="scientific">Candidatus Nitrososphaera evergladensis SR1</name>
    <dbReference type="NCBI Taxonomy" id="1459636"/>
    <lineage>
        <taxon>Archaea</taxon>
        <taxon>Nitrososphaerota</taxon>
        <taxon>Nitrososphaeria</taxon>
        <taxon>Nitrososphaerales</taxon>
        <taxon>Nitrososphaeraceae</taxon>
        <taxon>Nitrososphaera</taxon>
    </lineage>
</organism>
<dbReference type="HOGENOM" id="CLU_157016_0_0_2"/>
<gene>
    <name evidence="1" type="ORF">NTE_01687</name>
</gene>
<dbReference type="AlphaFoldDB" id="A0A075MRG9"/>